<accession>A0A812QSL4</accession>
<dbReference type="Proteomes" id="UP000604046">
    <property type="component" value="Unassembled WGS sequence"/>
</dbReference>
<name>A0A812QSL4_9DINO</name>
<sequence length="406" mass="43433">MKVWLGFLAEELANRVSFDDADEGGAVGPSVAFQDTAGESGYLPFAQALVEVAKDKFQFHTAESGEPLARHQGAREDRLGRLEAAVSSMAETIKALTKSQQVHHVGTRSSPATTSSPARPQQKPRTNSLPGLDPGVVQAALAAGVDHKALEAEDAKPRCADAGLLPVVSNDGDPVTVALVKLTALVEEMQNQKAKRGSKLDQALDGVASVGAASDGGGLSSRKNAVARRALRLALKESPEEIFHVVEKLMLEDVLSTTVPPGMPAPLLSARGWLEHRSRLTNYQAAVRNAWGIAGIHDCLIQGKVQEARARASLMLVQADQISLEQSPPFHSFASHAGPEVGEQVVSRLLDPRWTEIFLHHLQDTETYVERRRKLQKGKAQAHEDPASETGPKPKSKAKAKAAADA</sequence>
<evidence type="ECO:0000256" key="1">
    <source>
        <dbReference type="SAM" id="MobiDB-lite"/>
    </source>
</evidence>
<protein>
    <submittedName>
        <fullName evidence="2">Uncharacterized protein</fullName>
    </submittedName>
</protein>
<gene>
    <name evidence="2" type="ORF">SNAT2548_LOCUS21851</name>
</gene>
<comment type="caution">
    <text evidence="2">The sequence shown here is derived from an EMBL/GenBank/DDBJ whole genome shotgun (WGS) entry which is preliminary data.</text>
</comment>
<keyword evidence="3" id="KW-1185">Reference proteome</keyword>
<reference evidence="2" key="1">
    <citation type="submission" date="2021-02" db="EMBL/GenBank/DDBJ databases">
        <authorList>
            <person name="Dougan E. K."/>
            <person name="Rhodes N."/>
            <person name="Thang M."/>
            <person name="Chan C."/>
        </authorList>
    </citation>
    <scope>NUCLEOTIDE SEQUENCE</scope>
</reference>
<proteinExistence type="predicted"/>
<evidence type="ECO:0000313" key="3">
    <source>
        <dbReference type="Proteomes" id="UP000604046"/>
    </source>
</evidence>
<dbReference type="AlphaFoldDB" id="A0A812QSL4"/>
<feature type="compositionally biased region" description="Low complexity" evidence="1">
    <location>
        <begin position="107"/>
        <end position="120"/>
    </location>
</feature>
<organism evidence="2 3">
    <name type="scientific">Symbiodinium natans</name>
    <dbReference type="NCBI Taxonomy" id="878477"/>
    <lineage>
        <taxon>Eukaryota</taxon>
        <taxon>Sar</taxon>
        <taxon>Alveolata</taxon>
        <taxon>Dinophyceae</taxon>
        <taxon>Suessiales</taxon>
        <taxon>Symbiodiniaceae</taxon>
        <taxon>Symbiodinium</taxon>
    </lineage>
</organism>
<feature type="region of interest" description="Disordered" evidence="1">
    <location>
        <begin position="97"/>
        <end position="133"/>
    </location>
</feature>
<dbReference type="EMBL" id="CAJNDS010002265">
    <property type="protein sequence ID" value="CAE7401454.1"/>
    <property type="molecule type" value="Genomic_DNA"/>
</dbReference>
<dbReference type="OrthoDB" id="444437at2759"/>
<feature type="region of interest" description="Disordered" evidence="1">
    <location>
        <begin position="370"/>
        <end position="406"/>
    </location>
</feature>
<evidence type="ECO:0000313" key="2">
    <source>
        <dbReference type="EMBL" id="CAE7401454.1"/>
    </source>
</evidence>